<keyword evidence="1" id="KW-0812">Transmembrane</keyword>
<feature type="transmembrane region" description="Helical" evidence="1">
    <location>
        <begin position="108"/>
        <end position="126"/>
    </location>
</feature>
<evidence type="ECO:0000313" key="4">
    <source>
        <dbReference type="Proteomes" id="UP000016569"/>
    </source>
</evidence>
<evidence type="ECO:0000256" key="1">
    <source>
        <dbReference type="SAM" id="Phobius"/>
    </source>
</evidence>
<dbReference type="AlphaFoldDB" id="A0A8E0NBG6"/>
<gene>
    <name evidence="3" type="ORF">MBEBAB_1467</name>
</gene>
<keyword evidence="1" id="KW-1133">Transmembrane helix</keyword>
<proteinExistence type="predicted"/>
<feature type="transmembrane region" description="Helical" evidence="1">
    <location>
        <begin position="133"/>
        <end position="153"/>
    </location>
</feature>
<protein>
    <recommendedName>
        <fullName evidence="2">CAAX prenyl protease 2/Lysostaphin resistance protein A-like domain-containing protein</fullName>
    </recommendedName>
</protein>
<feature type="transmembrane region" description="Helical" evidence="1">
    <location>
        <begin position="83"/>
        <end position="102"/>
    </location>
</feature>
<feature type="domain" description="CAAX prenyl protease 2/Lysostaphin resistance protein A-like" evidence="2">
    <location>
        <begin position="47"/>
        <end position="141"/>
    </location>
</feature>
<dbReference type="GO" id="GO:0080120">
    <property type="term" value="P:CAAX-box protein maturation"/>
    <property type="evidence" value="ECO:0007669"/>
    <property type="project" value="UniProtKB-ARBA"/>
</dbReference>
<evidence type="ECO:0000259" key="2">
    <source>
        <dbReference type="Pfam" id="PF02517"/>
    </source>
</evidence>
<reference evidence="4" key="1">
    <citation type="journal article" date="2013" name="Genome Announc.">
        <title>Draft Genome Sequence of the Dimorphic Prosthecate Bacterium Brevundimonas abyssalis TAR-001T.</title>
        <authorList>
            <person name="Tsubouchi T."/>
            <person name="Nishi S."/>
            <person name="Usui K."/>
            <person name="Shimane Y."/>
            <person name="Takaki Y."/>
            <person name="Maruyama T."/>
            <person name="Hatada Y."/>
        </authorList>
    </citation>
    <scope>NUCLEOTIDE SEQUENCE [LARGE SCALE GENOMIC DNA]</scope>
    <source>
        <strain evidence="4">TAR-001</strain>
    </source>
</reference>
<keyword evidence="4" id="KW-1185">Reference proteome</keyword>
<comment type="caution">
    <text evidence="3">The sequence shown here is derived from an EMBL/GenBank/DDBJ whole genome shotgun (WGS) entry which is preliminary data.</text>
</comment>
<dbReference type="Proteomes" id="UP000016569">
    <property type="component" value="Unassembled WGS sequence"/>
</dbReference>
<accession>A0A8E0NBG6</accession>
<dbReference type="InterPro" id="IPR003675">
    <property type="entry name" value="Rce1/LyrA-like_dom"/>
</dbReference>
<sequence>MLAVIAAVAANLGALALGMAIQATTDWPPLDLTYIRLSIEGNAAAYLVWMVLVVWGSAAVGEELFARGFVMDRLTTLFGGSRIAIAAAVLAQALMFGLLHAIQGPTGVLITAFVGVILAITYYASGRNLWAPIIAHGLMDTYGLTLIFLGLPLPGHMN</sequence>
<name>A0A8E0NBG6_9CAUL</name>
<dbReference type="Pfam" id="PF02517">
    <property type="entry name" value="Rce1-like"/>
    <property type="match status" value="1"/>
</dbReference>
<keyword evidence="1" id="KW-0472">Membrane</keyword>
<organism evidence="3 4">
    <name type="scientific">Brevundimonas abyssalis TAR-001</name>
    <dbReference type="NCBI Taxonomy" id="1391729"/>
    <lineage>
        <taxon>Bacteria</taxon>
        <taxon>Pseudomonadati</taxon>
        <taxon>Pseudomonadota</taxon>
        <taxon>Alphaproteobacteria</taxon>
        <taxon>Caulobacterales</taxon>
        <taxon>Caulobacteraceae</taxon>
        <taxon>Brevundimonas</taxon>
    </lineage>
</organism>
<dbReference type="GO" id="GO:0004175">
    <property type="term" value="F:endopeptidase activity"/>
    <property type="evidence" value="ECO:0007669"/>
    <property type="project" value="UniProtKB-ARBA"/>
</dbReference>
<feature type="transmembrane region" description="Helical" evidence="1">
    <location>
        <begin position="44"/>
        <end position="62"/>
    </location>
</feature>
<evidence type="ECO:0000313" key="3">
    <source>
        <dbReference type="EMBL" id="GAD59217.1"/>
    </source>
</evidence>
<dbReference type="EMBL" id="BATC01000021">
    <property type="protein sequence ID" value="GAD59217.1"/>
    <property type="molecule type" value="Genomic_DNA"/>
</dbReference>